<comment type="similarity">
    <text evidence="4">Belongs to the PP2C family.</text>
</comment>
<feature type="domain" description="PPM-type phosphatase" evidence="6">
    <location>
        <begin position="128"/>
        <end position="385"/>
    </location>
</feature>
<dbReference type="SUPFAM" id="SSF81606">
    <property type="entry name" value="PP2C-like"/>
    <property type="match status" value="1"/>
</dbReference>
<dbReference type="SMART" id="SM00332">
    <property type="entry name" value="PP2Cc"/>
    <property type="match status" value="1"/>
</dbReference>
<evidence type="ECO:0000313" key="7">
    <source>
        <dbReference type="Proteomes" id="UP000695022"/>
    </source>
</evidence>
<dbReference type="GeneID" id="106812279"/>
<evidence type="ECO:0000256" key="4">
    <source>
        <dbReference type="RuleBase" id="RU003465"/>
    </source>
</evidence>
<keyword evidence="7" id="KW-1185">Reference proteome</keyword>
<evidence type="ECO:0000259" key="6">
    <source>
        <dbReference type="PROSITE" id="PS51746"/>
    </source>
</evidence>
<dbReference type="InterPro" id="IPR000222">
    <property type="entry name" value="PP2C_BS"/>
</dbReference>
<dbReference type="PANTHER" id="PTHR47992">
    <property type="entry name" value="PROTEIN PHOSPHATASE"/>
    <property type="match status" value="1"/>
</dbReference>
<sequence length="449" mass="49376">MSSRENDDFSKFLDELSESLHRDRSLSFRLSTSEVTEEEIEGETISCVFEYLLLRDCPSCLTAALARKTADGVLSSDISGFYDMEQSESGAPLLSARKLARAIFRHLRASCDAVREDLPGLSVVDGLAFSIHTIKNTRLSMEDRHVTLTPFNALFGLPDVPSQSFFAIYDGHGGVEAARYAATHLHVNIVRNPHFRDDVGLALREAFQQTDDSYCARSRREGHRSGTTAIVAMVCMSALHIAWCGDSQLILVRDNSRPVSVINPHRPDRTDERRRIESAGGDVKWFGTWRVDGLLSVSRAIGDRCYKPYVTAEPDVISMELTPSDSYMVMACDGLWDVVKPSEIPRLVSKEMRATGDRSAVASKLVDHARALGSADNISAIVVFFDEFRGGDGVAAATTPSVFARRLGSHGPRSRPNSLSLPEGAPPHAGDSRRTRNFSSVSPLSCKHQ</sequence>
<name>A0ABM1EHC7_PRICU</name>
<keyword evidence="3 4" id="KW-0904">Protein phosphatase</keyword>
<dbReference type="PROSITE" id="PS51746">
    <property type="entry name" value="PPM_2"/>
    <property type="match status" value="1"/>
</dbReference>
<dbReference type="InterPro" id="IPR001932">
    <property type="entry name" value="PPM-type_phosphatase-like_dom"/>
</dbReference>
<dbReference type="Proteomes" id="UP000695022">
    <property type="component" value="Unplaced"/>
</dbReference>
<evidence type="ECO:0000256" key="3">
    <source>
        <dbReference type="ARBA" id="ARBA00022912"/>
    </source>
</evidence>
<dbReference type="CDD" id="cd00143">
    <property type="entry name" value="PP2Cc"/>
    <property type="match status" value="1"/>
</dbReference>
<evidence type="ECO:0000256" key="1">
    <source>
        <dbReference type="ARBA" id="ARBA00022723"/>
    </source>
</evidence>
<evidence type="ECO:0000256" key="2">
    <source>
        <dbReference type="ARBA" id="ARBA00022801"/>
    </source>
</evidence>
<dbReference type="InterPro" id="IPR015655">
    <property type="entry name" value="PP2C"/>
</dbReference>
<evidence type="ECO:0000313" key="8">
    <source>
        <dbReference type="RefSeq" id="XP_014671598.1"/>
    </source>
</evidence>
<organism evidence="7 8">
    <name type="scientific">Priapulus caudatus</name>
    <name type="common">Priapulid worm</name>
    <dbReference type="NCBI Taxonomy" id="37621"/>
    <lineage>
        <taxon>Eukaryota</taxon>
        <taxon>Metazoa</taxon>
        <taxon>Ecdysozoa</taxon>
        <taxon>Scalidophora</taxon>
        <taxon>Priapulida</taxon>
        <taxon>Priapulimorpha</taxon>
        <taxon>Priapulimorphida</taxon>
        <taxon>Priapulidae</taxon>
        <taxon>Priapulus</taxon>
    </lineage>
</organism>
<protein>
    <submittedName>
        <fullName evidence="8">Protein phosphatase 1E-like</fullName>
    </submittedName>
</protein>
<dbReference type="InterPro" id="IPR036457">
    <property type="entry name" value="PPM-type-like_dom_sf"/>
</dbReference>
<dbReference type="Pfam" id="PF00481">
    <property type="entry name" value="PP2C"/>
    <property type="match status" value="1"/>
</dbReference>
<dbReference type="RefSeq" id="XP_014671598.1">
    <property type="nucleotide sequence ID" value="XM_014816112.1"/>
</dbReference>
<evidence type="ECO:0000256" key="5">
    <source>
        <dbReference type="SAM" id="MobiDB-lite"/>
    </source>
</evidence>
<feature type="region of interest" description="Disordered" evidence="5">
    <location>
        <begin position="405"/>
        <end position="449"/>
    </location>
</feature>
<accession>A0ABM1EHC7</accession>
<dbReference type="PROSITE" id="PS01032">
    <property type="entry name" value="PPM_1"/>
    <property type="match status" value="1"/>
</dbReference>
<keyword evidence="1" id="KW-0479">Metal-binding</keyword>
<reference evidence="8" key="1">
    <citation type="submission" date="2025-08" db="UniProtKB">
        <authorList>
            <consortium name="RefSeq"/>
        </authorList>
    </citation>
    <scope>IDENTIFICATION</scope>
</reference>
<gene>
    <name evidence="8" type="primary">LOC106812279</name>
</gene>
<keyword evidence="2 4" id="KW-0378">Hydrolase</keyword>
<dbReference type="Gene3D" id="3.60.40.10">
    <property type="entry name" value="PPM-type phosphatase domain"/>
    <property type="match status" value="1"/>
</dbReference>
<proteinExistence type="inferred from homology"/>